<proteinExistence type="predicted"/>
<feature type="non-terminal residue" evidence="2">
    <location>
        <position position="1"/>
    </location>
</feature>
<sequence>DVVPHDRRRGDAADRRPPAVRAGRRRRARRRALPPRGPRRPAPPAPHGVGGGPGHRRAVGPGRRPDREWLRRRHRRTHVPRRRPALRPRARGPRGAFARRGRGGPRPHGRDARRRRGGRALRRRRGGRSPVLPLLRHVARSLRAGARPVRRPPPRPTTERARALRRLRGVHGNPATLPGVRGELRRRRRPHA</sequence>
<evidence type="ECO:0000256" key="1">
    <source>
        <dbReference type="SAM" id="MobiDB-lite"/>
    </source>
</evidence>
<evidence type="ECO:0000313" key="2">
    <source>
        <dbReference type="EMBL" id="CAA9555836.1"/>
    </source>
</evidence>
<feature type="region of interest" description="Disordered" evidence="1">
    <location>
        <begin position="1"/>
        <end position="134"/>
    </location>
</feature>
<dbReference type="AlphaFoldDB" id="A0A6J4UQC9"/>
<feature type="compositionally biased region" description="Basic residues" evidence="1">
    <location>
        <begin position="70"/>
        <end position="127"/>
    </location>
</feature>
<reference evidence="2" key="1">
    <citation type="submission" date="2020-02" db="EMBL/GenBank/DDBJ databases">
        <authorList>
            <person name="Meier V. D."/>
        </authorList>
    </citation>
    <scope>NUCLEOTIDE SEQUENCE</scope>
    <source>
        <strain evidence="2">AVDCRST_MAG79</strain>
    </source>
</reference>
<gene>
    <name evidence="2" type="ORF">AVDCRST_MAG79-3078</name>
</gene>
<feature type="region of interest" description="Disordered" evidence="1">
    <location>
        <begin position="140"/>
        <end position="159"/>
    </location>
</feature>
<accession>A0A6J4UQC9</accession>
<feature type="non-terminal residue" evidence="2">
    <location>
        <position position="192"/>
    </location>
</feature>
<protein>
    <submittedName>
        <fullName evidence="2">Uncharacterized protein</fullName>
    </submittedName>
</protein>
<feature type="region of interest" description="Disordered" evidence="1">
    <location>
        <begin position="171"/>
        <end position="192"/>
    </location>
</feature>
<organism evidence="2">
    <name type="scientific">uncultured Thermoleophilia bacterium</name>
    <dbReference type="NCBI Taxonomy" id="1497501"/>
    <lineage>
        <taxon>Bacteria</taxon>
        <taxon>Bacillati</taxon>
        <taxon>Actinomycetota</taxon>
        <taxon>Thermoleophilia</taxon>
        <taxon>environmental samples</taxon>
    </lineage>
</organism>
<name>A0A6J4UQC9_9ACTN</name>
<feature type="compositionally biased region" description="Basic and acidic residues" evidence="1">
    <location>
        <begin position="1"/>
        <end position="17"/>
    </location>
</feature>
<dbReference type="EMBL" id="CADCWC010000492">
    <property type="protein sequence ID" value="CAA9555836.1"/>
    <property type="molecule type" value="Genomic_DNA"/>
</dbReference>
<feature type="compositionally biased region" description="Basic residues" evidence="1">
    <location>
        <begin position="22"/>
        <end position="39"/>
    </location>
</feature>